<evidence type="ECO:0000256" key="9">
    <source>
        <dbReference type="SAM" id="MobiDB-lite"/>
    </source>
</evidence>
<organism evidence="10 13">
    <name type="scientific">Sorangium cellulosum</name>
    <name type="common">Polyangium cellulosum</name>
    <dbReference type="NCBI Taxonomy" id="56"/>
    <lineage>
        <taxon>Bacteria</taxon>
        <taxon>Pseudomonadati</taxon>
        <taxon>Myxococcota</taxon>
        <taxon>Polyangia</taxon>
        <taxon>Polyangiales</taxon>
        <taxon>Polyangiaceae</taxon>
        <taxon>Sorangium</taxon>
    </lineage>
</organism>
<proteinExistence type="inferred from homology"/>
<evidence type="ECO:0000313" key="13">
    <source>
        <dbReference type="Proteomes" id="UP000075604"/>
    </source>
</evidence>
<keyword evidence="5" id="KW-0238">DNA-binding</keyword>
<dbReference type="CDD" id="cd07153">
    <property type="entry name" value="Fur_like"/>
    <property type="match status" value="1"/>
</dbReference>
<evidence type="ECO:0000256" key="8">
    <source>
        <dbReference type="PIRSR" id="PIRSR602481-2"/>
    </source>
</evidence>
<sequence length="213" mass="22371">MAASRTPAAKGPAPRDAQGRGVGFDREGIEEDARVASMLACVRSSGLKLTPQRLAIVRELAADPTHPTAQELFERLRPALPTMSFATVYNTLDALASAGLCAALSLSPGASRFDPNMAAHHHAVCDRCGLVRDVPCEPSGERPDESAPAPLAAAPGFEVRAVERIYRGLCAACAKAGQEDEGARAAGRDAGRSEEHSRLRPAGARGARRPERG</sequence>
<evidence type="ECO:0000256" key="1">
    <source>
        <dbReference type="ARBA" id="ARBA00007957"/>
    </source>
</evidence>
<feature type="region of interest" description="Disordered" evidence="9">
    <location>
        <begin position="1"/>
        <end position="23"/>
    </location>
</feature>
<feature type="binding site" evidence="7">
    <location>
        <position position="170"/>
    </location>
    <ligand>
        <name>Zn(2+)</name>
        <dbReference type="ChEBI" id="CHEBI:29105"/>
    </ligand>
</feature>
<feature type="binding site" evidence="7">
    <location>
        <position position="173"/>
    </location>
    <ligand>
        <name>Zn(2+)</name>
        <dbReference type="ChEBI" id="CHEBI:29105"/>
    </ligand>
</feature>
<name>A0A150PVR5_SORCE</name>
<evidence type="ECO:0000313" key="12">
    <source>
        <dbReference type="Proteomes" id="UP000075502"/>
    </source>
</evidence>
<evidence type="ECO:0000256" key="4">
    <source>
        <dbReference type="ARBA" id="ARBA00023015"/>
    </source>
</evidence>
<dbReference type="GO" id="GO:0008270">
    <property type="term" value="F:zinc ion binding"/>
    <property type="evidence" value="ECO:0007669"/>
    <property type="project" value="TreeGrafter"/>
</dbReference>
<dbReference type="Gene3D" id="3.30.1490.190">
    <property type="match status" value="1"/>
</dbReference>
<dbReference type="EMBL" id="JELX01001241">
    <property type="protein sequence ID" value="KYF59663.1"/>
    <property type="molecule type" value="Genomic_DNA"/>
</dbReference>
<evidence type="ECO:0000256" key="7">
    <source>
        <dbReference type="PIRSR" id="PIRSR602481-1"/>
    </source>
</evidence>
<reference evidence="12 13" key="1">
    <citation type="submission" date="2014-02" db="EMBL/GenBank/DDBJ databases">
        <title>The small core and large imbalanced accessory genome model reveals a collaborative survival strategy of Sorangium cellulosum strains in nature.</title>
        <authorList>
            <person name="Han K."/>
            <person name="Peng R."/>
            <person name="Blom J."/>
            <person name="Li Y.-Z."/>
        </authorList>
    </citation>
    <scope>NUCLEOTIDE SEQUENCE [LARGE SCALE GENOMIC DNA]</scope>
    <source>
        <strain evidence="11 12">So0007-03</strain>
        <strain evidence="10 13">So0157-18</strain>
    </source>
</reference>
<dbReference type="InterPro" id="IPR036388">
    <property type="entry name" value="WH-like_DNA-bd_sf"/>
</dbReference>
<comment type="similarity">
    <text evidence="1">Belongs to the Fur family.</text>
</comment>
<dbReference type="Proteomes" id="UP000075502">
    <property type="component" value="Unassembled WGS sequence"/>
</dbReference>
<dbReference type="InterPro" id="IPR036390">
    <property type="entry name" value="WH_DNA-bd_sf"/>
</dbReference>
<evidence type="ECO:0000256" key="6">
    <source>
        <dbReference type="ARBA" id="ARBA00023163"/>
    </source>
</evidence>
<dbReference type="InterPro" id="IPR002481">
    <property type="entry name" value="FUR"/>
</dbReference>
<dbReference type="InterPro" id="IPR043135">
    <property type="entry name" value="Fur_C"/>
</dbReference>
<dbReference type="Proteomes" id="UP000075604">
    <property type="component" value="Unassembled WGS sequence"/>
</dbReference>
<keyword evidence="4" id="KW-0805">Transcription regulation</keyword>
<accession>A0A150PVR5</accession>
<evidence type="ECO:0000313" key="10">
    <source>
        <dbReference type="EMBL" id="KYF59663.1"/>
    </source>
</evidence>
<dbReference type="Pfam" id="PF01475">
    <property type="entry name" value="FUR"/>
    <property type="match status" value="1"/>
</dbReference>
<dbReference type="GO" id="GO:0045892">
    <property type="term" value="P:negative regulation of DNA-templated transcription"/>
    <property type="evidence" value="ECO:0007669"/>
    <property type="project" value="TreeGrafter"/>
</dbReference>
<feature type="binding site" evidence="7">
    <location>
        <position position="128"/>
    </location>
    <ligand>
        <name>Zn(2+)</name>
        <dbReference type="ChEBI" id="CHEBI:29105"/>
    </ligand>
</feature>
<keyword evidence="7" id="KW-0479">Metal-binding</keyword>
<evidence type="ECO:0000256" key="2">
    <source>
        <dbReference type="ARBA" id="ARBA00022491"/>
    </source>
</evidence>
<comment type="cofactor">
    <cofactor evidence="8">
        <name>Mn(2+)</name>
        <dbReference type="ChEBI" id="CHEBI:29035"/>
    </cofactor>
    <cofactor evidence="8">
        <name>Fe(2+)</name>
        <dbReference type="ChEBI" id="CHEBI:29033"/>
    </cofactor>
    <text evidence="8">Binds 1 Mn(2+) or Fe(2+) ion per subunit.</text>
</comment>
<protein>
    <submittedName>
        <fullName evidence="10">FUR family transcriptional regulator</fullName>
    </submittedName>
</protein>
<feature type="binding site" evidence="7">
    <location>
        <position position="125"/>
    </location>
    <ligand>
        <name>Zn(2+)</name>
        <dbReference type="ChEBI" id="CHEBI:29105"/>
    </ligand>
</feature>
<comment type="cofactor">
    <cofactor evidence="7">
        <name>Zn(2+)</name>
        <dbReference type="ChEBI" id="CHEBI:29105"/>
    </cofactor>
    <text evidence="7">Binds 1 zinc ion per subunit.</text>
</comment>
<evidence type="ECO:0000256" key="3">
    <source>
        <dbReference type="ARBA" id="ARBA00022833"/>
    </source>
</evidence>
<dbReference type="Gene3D" id="1.10.10.10">
    <property type="entry name" value="Winged helix-like DNA-binding domain superfamily/Winged helix DNA-binding domain"/>
    <property type="match status" value="1"/>
</dbReference>
<feature type="compositionally biased region" description="Basic and acidic residues" evidence="9">
    <location>
        <begin position="177"/>
        <end position="198"/>
    </location>
</feature>
<keyword evidence="3 7" id="KW-0862">Zinc</keyword>
<dbReference type="PANTHER" id="PTHR33202:SF22">
    <property type="entry name" value="HYDROGEN PEROXIDE SENSITIVE REPRESSOR"/>
    <property type="match status" value="1"/>
</dbReference>
<evidence type="ECO:0000313" key="11">
    <source>
        <dbReference type="EMBL" id="KYG06386.1"/>
    </source>
</evidence>
<dbReference type="EMBL" id="JEME01001700">
    <property type="protein sequence ID" value="KYG06386.1"/>
    <property type="molecule type" value="Genomic_DNA"/>
</dbReference>
<dbReference type="GO" id="GO:0000976">
    <property type="term" value="F:transcription cis-regulatory region binding"/>
    <property type="evidence" value="ECO:0007669"/>
    <property type="project" value="TreeGrafter"/>
</dbReference>
<evidence type="ECO:0000256" key="5">
    <source>
        <dbReference type="ARBA" id="ARBA00023125"/>
    </source>
</evidence>
<dbReference type="GO" id="GO:0003700">
    <property type="term" value="F:DNA-binding transcription factor activity"/>
    <property type="evidence" value="ECO:0007669"/>
    <property type="project" value="InterPro"/>
</dbReference>
<dbReference type="GO" id="GO:1900376">
    <property type="term" value="P:regulation of secondary metabolite biosynthetic process"/>
    <property type="evidence" value="ECO:0007669"/>
    <property type="project" value="TreeGrafter"/>
</dbReference>
<dbReference type="AlphaFoldDB" id="A0A150PVR5"/>
<feature type="binding site" evidence="8">
    <location>
        <position position="141"/>
    </location>
    <ligand>
        <name>Fe cation</name>
        <dbReference type="ChEBI" id="CHEBI:24875"/>
    </ligand>
</feature>
<dbReference type="SUPFAM" id="SSF46785">
    <property type="entry name" value="Winged helix' DNA-binding domain"/>
    <property type="match status" value="1"/>
</dbReference>
<comment type="caution">
    <text evidence="10">The sequence shown here is derived from an EMBL/GenBank/DDBJ whole genome shotgun (WGS) entry which is preliminary data.</text>
</comment>
<dbReference type="PANTHER" id="PTHR33202">
    <property type="entry name" value="ZINC UPTAKE REGULATION PROTEIN"/>
    <property type="match status" value="1"/>
</dbReference>
<keyword evidence="8" id="KW-0408">Iron</keyword>
<keyword evidence="6" id="KW-0804">Transcription</keyword>
<gene>
    <name evidence="10" type="ORF">BE04_16980</name>
    <name evidence="11" type="ORF">BE21_35170</name>
</gene>
<feature type="region of interest" description="Disordered" evidence="9">
    <location>
        <begin position="176"/>
        <end position="213"/>
    </location>
</feature>
<keyword evidence="2" id="KW-0678">Repressor</keyword>